<evidence type="ECO:0000313" key="2">
    <source>
        <dbReference type="EMBL" id="RDU66240.1"/>
    </source>
</evidence>
<gene>
    <name evidence="2" type="ORF">CQA53_04305</name>
</gene>
<dbReference type="PROSITE" id="PS51257">
    <property type="entry name" value="PROKAR_LIPOPROTEIN"/>
    <property type="match status" value="1"/>
</dbReference>
<protein>
    <recommendedName>
        <fullName evidence="4">Lipoprotein</fullName>
    </recommendedName>
</protein>
<keyword evidence="3" id="KW-1185">Reference proteome</keyword>
<proteinExistence type="predicted"/>
<comment type="caution">
    <text evidence="2">The sequence shown here is derived from an EMBL/GenBank/DDBJ whole genome shotgun (WGS) entry which is preliminary data.</text>
</comment>
<reference evidence="2 3" key="1">
    <citation type="submission" date="2018-04" db="EMBL/GenBank/DDBJ databases">
        <title>Novel Campyloabacter and Helicobacter Species and Strains.</title>
        <authorList>
            <person name="Mannion A.J."/>
            <person name="Shen Z."/>
            <person name="Fox J.G."/>
        </authorList>
    </citation>
    <scope>NUCLEOTIDE SEQUENCE [LARGE SCALE GENOMIC DNA]</scope>
    <source>
        <strain evidence="2 3">MIT 17-337</strain>
    </source>
</reference>
<feature type="transmembrane region" description="Helical" evidence="1">
    <location>
        <begin position="7"/>
        <end position="24"/>
    </location>
</feature>
<accession>A0A3D8IMM0</accession>
<evidence type="ECO:0000313" key="3">
    <source>
        <dbReference type="Proteomes" id="UP000256379"/>
    </source>
</evidence>
<keyword evidence="1" id="KW-0472">Membrane</keyword>
<evidence type="ECO:0008006" key="4">
    <source>
        <dbReference type="Google" id="ProtNLM"/>
    </source>
</evidence>
<sequence length="212" mass="25087">MSKILSYCVYCILLFTFSGCFFLFQNNTTSYENKNYGIKYSYVQTKEFFDEEVKQLVSNLENSGETYLGDFINSINELRFISPQYNLGNFHVTIKCTGIKNFTKNIQDLLFERVNPCNDAGIITPKIPNTTMPYQFYFGKRYENIQNKEQFLAQYTTRYNHIQTINEVQDEIDTLYMQIDYGNNALFDLQELKHYAFKKGIITSYHDFYNMT</sequence>
<dbReference type="Proteomes" id="UP000256379">
    <property type="component" value="Unassembled WGS sequence"/>
</dbReference>
<name>A0A3D8IMM0_9HELI</name>
<dbReference type="OrthoDB" id="5328861at2"/>
<dbReference type="RefSeq" id="WP_115542800.1">
    <property type="nucleotide sequence ID" value="NZ_NXLQ01000006.1"/>
</dbReference>
<dbReference type="AlphaFoldDB" id="A0A3D8IMM0"/>
<keyword evidence="1" id="KW-1133">Transmembrane helix</keyword>
<keyword evidence="1" id="KW-0812">Transmembrane</keyword>
<evidence type="ECO:0000256" key="1">
    <source>
        <dbReference type="SAM" id="Phobius"/>
    </source>
</evidence>
<dbReference type="EMBL" id="NXLQ01000006">
    <property type="protein sequence ID" value="RDU66240.1"/>
    <property type="molecule type" value="Genomic_DNA"/>
</dbReference>
<organism evidence="2 3">
    <name type="scientific">Helicobacter didelphidarum</name>
    <dbReference type="NCBI Taxonomy" id="2040648"/>
    <lineage>
        <taxon>Bacteria</taxon>
        <taxon>Pseudomonadati</taxon>
        <taxon>Campylobacterota</taxon>
        <taxon>Epsilonproteobacteria</taxon>
        <taxon>Campylobacterales</taxon>
        <taxon>Helicobacteraceae</taxon>
        <taxon>Helicobacter</taxon>
    </lineage>
</organism>